<keyword evidence="1" id="KW-0961">Cell wall biogenesis/degradation</keyword>
<dbReference type="InterPro" id="IPR005490">
    <property type="entry name" value="LD_TPept_cat_dom"/>
</dbReference>
<evidence type="ECO:0000313" key="4">
    <source>
        <dbReference type="Proteomes" id="UP000196086"/>
    </source>
</evidence>
<dbReference type="GO" id="GO:0009252">
    <property type="term" value="P:peptidoglycan biosynthetic process"/>
    <property type="evidence" value="ECO:0007669"/>
    <property type="project" value="UniProtKB-KW"/>
</dbReference>
<keyword evidence="1" id="KW-0133">Cell shape</keyword>
<evidence type="ECO:0000259" key="2">
    <source>
        <dbReference type="PROSITE" id="PS52029"/>
    </source>
</evidence>
<feature type="active site" description="Nucleophile" evidence="1">
    <location>
        <position position="146"/>
    </location>
</feature>
<feature type="active site" description="Proton donor/acceptor" evidence="1">
    <location>
        <position position="134"/>
    </location>
</feature>
<accession>A0A1Z5YYX2</accession>
<comment type="caution">
    <text evidence="3">The sequence shown here is derived from an EMBL/GenBank/DDBJ whole genome shotgun (WGS) entry which is preliminary data.</text>
</comment>
<dbReference type="OrthoDB" id="9804204at2"/>
<dbReference type="GO" id="GO:0008360">
    <property type="term" value="P:regulation of cell shape"/>
    <property type="evidence" value="ECO:0007669"/>
    <property type="project" value="UniProtKB-UniRule"/>
</dbReference>
<organism evidence="3 4">
    <name type="scientific">Acetobacter cibinongensis</name>
    <dbReference type="NCBI Taxonomy" id="146475"/>
    <lineage>
        <taxon>Bacteria</taxon>
        <taxon>Pseudomonadati</taxon>
        <taxon>Pseudomonadota</taxon>
        <taxon>Alphaproteobacteria</taxon>
        <taxon>Acetobacterales</taxon>
        <taxon>Acetobacteraceae</taxon>
        <taxon>Acetobacter</taxon>
    </lineage>
</organism>
<dbReference type="GO" id="GO:0071555">
    <property type="term" value="P:cell wall organization"/>
    <property type="evidence" value="ECO:0007669"/>
    <property type="project" value="UniProtKB-UniRule"/>
</dbReference>
<reference evidence="3 4" key="1">
    <citation type="submission" date="2014-06" db="EMBL/GenBank/DDBJ databases">
        <authorList>
            <person name="Ju J."/>
            <person name="Zhang J."/>
        </authorList>
    </citation>
    <scope>NUCLEOTIDE SEQUENCE [LARGE SCALE GENOMIC DNA]</scope>
    <source>
        <strain evidence="3 4">DsW_47</strain>
    </source>
</reference>
<dbReference type="Pfam" id="PF03734">
    <property type="entry name" value="YkuD"/>
    <property type="match status" value="1"/>
</dbReference>
<evidence type="ECO:0000313" key="3">
    <source>
        <dbReference type="EMBL" id="OUJ04512.1"/>
    </source>
</evidence>
<comment type="pathway">
    <text evidence="1">Cell wall biogenesis; peptidoglycan biosynthesis.</text>
</comment>
<feature type="domain" description="L,D-TPase catalytic" evidence="2">
    <location>
        <begin position="1"/>
        <end position="168"/>
    </location>
</feature>
<keyword evidence="1" id="KW-0573">Peptidoglycan synthesis</keyword>
<evidence type="ECO:0000256" key="1">
    <source>
        <dbReference type="PROSITE-ProRule" id="PRU01373"/>
    </source>
</evidence>
<gene>
    <name evidence="3" type="ORF">HK14_04310</name>
</gene>
<dbReference type="EMBL" id="JOMQ01000002">
    <property type="protein sequence ID" value="OUJ04512.1"/>
    <property type="molecule type" value="Genomic_DNA"/>
</dbReference>
<proteinExistence type="predicted"/>
<dbReference type="PROSITE" id="PS52029">
    <property type="entry name" value="LD_TPASE"/>
    <property type="match status" value="1"/>
</dbReference>
<protein>
    <recommendedName>
        <fullName evidence="2">L,D-TPase catalytic domain-containing protein</fullName>
    </recommendedName>
</protein>
<dbReference type="Proteomes" id="UP000196086">
    <property type="component" value="Unassembled WGS sequence"/>
</dbReference>
<name>A0A1Z5YYX2_9PROT</name>
<dbReference type="RefSeq" id="WP_086650208.1">
    <property type="nucleotide sequence ID" value="NZ_BAMV01000001.1"/>
</dbReference>
<dbReference type="PANTHER" id="PTHR38589">
    <property type="entry name" value="BLR0621 PROTEIN"/>
    <property type="match status" value="1"/>
</dbReference>
<dbReference type="GO" id="GO:0016740">
    <property type="term" value="F:transferase activity"/>
    <property type="evidence" value="ECO:0007669"/>
    <property type="project" value="InterPro"/>
</dbReference>
<dbReference type="AlphaFoldDB" id="A0A1Z5YYX2"/>
<sequence>MMIHVHPVARSNHNAQLHCGHKIMTAVIGKNGVTPCKQEGDHATPLGLFPLRRVFYRADKVARPHTCLPTEAISRTDGWCDDPTSPHYNKKLTLPHEARHEILWREDDVYDIIVVIGYNDDPAQAGRGSAIFMHKQRPDRSPTEGCVALSEADLLAVLASQATHILIHAPT</sequence>
<dbReference type="PANTHER" id="PTHR38589:SF1">
    <property type="entry name" value="BLR0621 PROTEIN"/>
    <property type="match status" value="1"/>
</dbReference>